<organism evidence="2 3">
    <name type="scientific">Akanthomyces muscarius</name>
    <name type="common">Entomopathogenic fungus</name>
    <name type="synonym">Lecanicillium muscarium</name>
    <dbReference type="NCBI Taxonomy" id="2231603"/>
    <lineage>
        <taxon>Eukaryota</taxon>
        <taxon>Fungi</taxon>
        <taxon>Dikarya</taxon>
        <taxon>Ascomycota</taxon>
        <taxon>Pezizomycotina</taxon>
        <taxon>Sordariomycetes</taxon>
        <taxon>Hypocreomycetidae</taxon>
        <taxon>Hypocreales</taxon>
        <taxon>Cordycipitaceae</taxon>
        <taxon>Akanthomyces</taxon>
    </lineage>
</organism>
<evidence type="ECO:0000313" key="2">
    <source>
        <dbReference type="EMBL" id="KAJ4165775.1"/>
    </source>
</evidence>
<feature type="region of interest" description="Disordered" evidence="1">
    <location>
        <begin position="18"/>
        <end position="37"/>
    </location>
</feature>
<reference evidence="2" key="1">
    <citation type="journal article" date="2023" name="Access Microbiol">
        <title>De-novo genome assembly for Akanthomyces muscarius, a biocontrol agent of insect agricultural pests.</title>
        <authorList>
            <person name="Erdos Z."/>
            <person name="Studholme D.J."/>
            <person name="Raymond B."/>
            <person name="Sharma M."/>
        </authorList>
    </citation>
    <scope>NUCLEOTIDE SEQUENCE</scope>
    <source>
        <strain evidence="2">Ve6</strain>
    </source>
</reference>
<dbReference type="AlphaFoldDB" id="A0A9W8UTR1"/>
<dbReference type="EMBL" id="JAJHUN010000001">
    <property type="protein sequence ID" value="KAJ4165775.1"/>
    <property type="molecule type" value="Genomic_DNA"/>
</dbReference>
<dbReference type="RefSeq" id="XP_056060690.1">
    <property type="nucleotide sequence ID" value="XM_056192473.1"/>
</dbReference>
<evidence type="ECO:0000256" key="1">
    <source>
        <dbReference type="SAM" id="MobiDB-lite"/>
    </source>
</evidence>
<keyword evidence="3" id="KW-1185">Reference proteome</keyword>
<proteinExistence type="predicted"/>
<dbReference type="Proteomes" id="UP001144673">
    <property type="component" value="Chromosome 1"/>
</dbReference>
<dbReference type="KEGG" id="amus:LMH87_007393"/>
<dbReference type="GeneID" id="80894552"/>
<sequence>MACQILLDFSPRSTLTLGDSCGPEAPMGRTQTGAVRRRRWTPRARTGCLTCRNRRVNVQRHNVNIETEPPDWDFQQGIRYYFEIVVPGRSAEWL</sequence>
<gene>
    <name evidence="2" type="ORF">LMH87_007393</name>
</gene>
<name>A0A9W8UTR1_AKAMU</name>
<evidence type="ECO:0000313" key="3">
    <source>
        <dbReference type="Proteomes" id="UP001144673"/>
    </source>
</evidence>
<protein>
    <submittedName>
        <fullName evidence="2">Uncharacterized protein</fullName>
    </submittedName>
</protein>
<comment type="caution">
    <text evidence="2">The sequence shown here is derived from an EMBL/GenBank/DDBJ whole genome shotgun (WGS) entry which is preliminary data.</text>
</comment>
<accession>A0A9W8UTR1</accession>